<dbReference type="Proteomes" id="UP000501648">
    <property type="component" value="Chromosome"/>
</dbReference>
<dbReference type="PANTHER" id="PTHR30289:SF1">
    <property type="entry name" value="PEBP (PHOSPHATIDYLETHANOLAMINE-BINDING PROTEIN) FAMILY PROTEIN"/>
    <property type="match status" value="1"/>
</dbReference>
<name>A0A6M3ZU52_9BURK</name>
<gene>
    <name evidence="2" type="ORF">C798_16415</name>
</gene>
<protein>
    <submittedName>
        <fullName evidence="2">YbhB/YbcL family Raf kinase inhibitor-like protein</fullName>
    </submittedName>
</protein>
<dbReference type="NCBIfam" id="NF007330">
    <property type="entry name" value="PRK09818.1"/>
    <property type="match status" value="1"/>
</dbReference>
<evidence type="ECO:0000256" key="1">
    <source>
        <dbReference type="SAM" id="SignalP"/>
    </source>
</evidence>
<sequence length="190" mass="20105">MSFSRHIITTLALTFSALSAQAAEFTLTSSDIQEGQSLSISEVFNGFGCMGLNRSPQLSWSGAPEGTKSFAVTVYDPDAPTGSGWWHWTVFNLPASVRSLPGGINAQGQGLPAGAIQGRTDFGSSGFGGACPPEGDKPHRYQFIVWALKTEKLPLDAQASGAMLGFMLNASALGQAKLTAYYGREKNHAK</sequence>
<dbReference type="InterPro" id="IPR036610">
    <property type="entry name" value="PEBP-like_sf"/>
</dbReference>
<dbReference type="RefSeq" id="WP_017450163.1">
    <property type="nucleotide sequence ID" value="NZ_CP008956.1"/>
</dbReference>
<dbReference type="InterPro" id="IPR005247">
    <property type="entry name" value="YbhB_YbcL/LppC-like"/>
</dbReference>
<accession>A0A6M3ZU52</accession>
<keyword evidence="1" id="KW-0732">Signal</keyword>
<evidence type="ECO:0000313" key="2">
    <source>
        <dbReference type="EMBL" id="QJQ01763.1"/>
    </source>
</evidence>
<reference evidence="2 3" key="1">
    <citation type="journal article" date="2012" name="J. Bacteriol.">
        <title>Genome sequence of the pathogenic Herbaspirillum seropedicae strain Os34, isolated from rice roots.</title>
        <authorList>
            <person name="Ye W."/>
            <person name="Ye S."/>
            <person name="Liu J."/>
            <person name="Chang S."/>
            <person name="Chen M."/>
            <person name="Zhu B."/>
            <person name="Guo L."/>
            <person name="An Q."/>
        </authorList>
    </citation>
    <scope>NUCLEOTIDE SEQUENCE [LARGE SCALE GENOMIC DNA]</scope>
    <source>
        <strain evidence="2 3">Os34</strain>
    </source>
</reference>
<dbReference type="Pfam" id="PF01161">
    <property type="entry name" value="PBP"/>
    <property type="match status" value="1"/>
</dbReference>
<dbReference type="Gene3D" id="3.90.280.10">
    <property type="entry name" value="PEBP-like"/>
    <property type="match status" value="1"/>
</dbReference>
<dbReference type="InterPro" id="IPR008914">
    <property type="entry name" value="PEBP"/>
</dbReference>
<dbReference type="PANTHER" id="PTHR30289">
    <property type="entry name" value="UNCHARACTERIZED PROTEIN YBCL-RELATED"/>
    <property type="match status" value="1"/>
</dbReference>
<dbReference type="SUPFAM" id="SSF49777">
    <property type="entry name" value="PEBP-like"/>
    <property type="match status" value="1"/>
</dbReference>
<feature type="chain" id="PRO_5026846478" evidence="1">
    <location>
        <begin position="23"/>
        <end position="190"/>
    </location>
</feature>
<dbReference type="CDD" id="cd00865">
    <property type="entry name" value="PEBP_bact_arch"/>
    <property type="match status" value="1"/>
</dbReference>
<proteinExistence type="predicted"/>
<dbReference type="EMBL" id="CP008956">
    <property type="protein sequence ID" value="QJQ01763.1"/>
    <property type="molecule type" value="Genomic_DNA"/>
</dbReference>
<evidence type="ECO:0000313" key="3">
    <source>
        <dbReference type="Proteomes" id="UP000501648"/>
    </source>
</evidence>
<dbReference type="NCBIfam" id="TIGR00481">
    <property type="entry name" value="YbhB/YbcL family Raf kinase inhibitor-like protein"/>
    <property type="match status" value="1"/>
</dbReference>
<organism evidence="2 3">
    <name type="scientific">Herbaspirillum rubrisubalbicans Os34</name>
    <dbReference type="NCBI Taxonomy" id="1235827"/>
    <lineage>
        <taxon>Bacteria</taxon>
        <taxon>Pseudomonadati</taxon>
        <taxon>Pseudomonadota</taxon>
        <taxon>Betaproteobacteria</taxon>
        <taxon>Burkholderiales</taxon>
        <taxon>Oxalobacteraceae</taxon>
        <taxon>Herbaspirillum</taxon>
    </lineage>
</organism>
<dbReference type="AlphaFoldDB" id="A0A6M3ZU52"/>
<feature type="signal peptide" evidence="1">
    <location>
        <begin position="1"/>
        <end position="22"/>
    </location>
</feature>